<evidence type="ECO:0000256" key="6">
    <source>
        <dbReference type="SAM" id="Phobius"/>
    </source>
</evidence>
<comment type="subcellular location">
    <subcellularLocation>
        <location evidence="1">Membrane</location>
        <topology evidence="1">Multi-pass membrane protein</topology>
    </subcellularLocation>
</comment>
<keyword evidence="4 6" id="KW-1133">Transmembrane helix</keyword>
<feature type="transmembrane region" description="Helical" evidence="6">
    <location>
        <begin position="75"/>
        <end position="97"/>
    </location>
</feature>
<dbReference type="PANTHER" id="PTHR38459">
    <property type="entry name" value="PROPHAGE BACTOPRENOL-LINKED GLUCOSE TRANSLOCASE HOMOLOG"/>
    <property type="match status" value="1"/>
</dbReference>
<dbReference type="OrthoDB" id="361483at2"/>
<dbReference type="InterPro" id="IPR051401">
    <property type="entry name" value="GtrA_CellWall_Glycosyl"/>
</dbReference>
<gene>
    <name evidence="8" type="ORF">E1757_18325</name>
</gene>
<dbReference type="PANTHER" id="PTHR38459:SF5">
    <property type="entry name" value="CELL WALL TEICHOIC ACID GLYCOSYLATION PROTEIN GTCA"/>
    <property type="match status" value="1"/>
</dbReference>
<dbReference type="Proteomes" id="UP000295636">
    <property type="component" value="Unassembled WGS sequence"/>
</dbReference>
<keyword evidence="9" id="KW-1185">Reference proteome</keyword>
<comment type="similarity">
    <text evidence="2">Belongs to the GtrA family.</text>
</comment>
<dbReference type="RefSeq" id="WP_133230673.1">
    <property type="nucleotide sequence ID" value="NZ_SMRT01000008.1"/>
</dbReference>
<organism evidence="8 9">
    <name type="scientific">Paenibacillus piri</name>
    <dbReference type="NCBI Taxonomy" id="2547395"/>
    <lineage>
        <taxon>Bacteria</taxon>
        <taxon>Bacillati</taxon>
        <taxon>Bacillota</taxon>
        <taxon>Bacilli</taxon>
        <taxon>Bacillales</taxon>
        <taxon>Paenibacillaceae</taxon>
        <taxon>Paenibacillus</taxon>
    </lineage>
</organism>
<evidence type="ECO:0000256" key="4">
    <source>
        <dbReference type="ARBA" id="ARBA00022989"/>
    </source>
</evidence>
<feature type="transmembrane region" description="Helical" evidence="6">
    <location>
        <begin position="38"/>
        <end position="54"/>
    </location>
</feature>
<reference evidence="8 9" key="1">
    <citation type="submission" date="2019-03" db="EMBL/GenBank/DDBJ databases">
        <title>This is whole genome sequence of Paenibacillus sp MS74 strain.</title>
        <authorList>
            <person name="Trinh H.N."/>
        </authorList>
    </citation>
    <scope>NUCLEOTIDE SEQUENCE [LARGE SCALE GENOMIC DNA]</scope>
    <source>
        <strain evidence="8 9">MS74</strain>
    </source>
</reference>
<dbReference type="GO" id="GO:0005886">
    <property type="term" value="C:plasma membrane"/>
    <property type="evidence" value="ECO:0007669"/>
    <property type="project" value="TreeGrafter"/>
</dbReference>
<keyword evidence="3 6" id="KW-0812">Transmembrane</keyword>
<dbReference type="GO" id="GO:0000271">
    <property type="term" value="P:polysaccharide biosynthetic process"/>
    <property type="evidence" value="ECO:0007669"/>
    <property type="project" value="InterPro"/>
</dbReference>
<evidence type="ECO:0000256" key="1">
    <source>
        <dbReference type="ARBA" id="ARBA00004141"/>
    </source>
</evidence>
<dbReference type="AlphaFoldDB" id="A0A4R5KNT5"/>
<feature type="transmembrane region" description="Helical" evidence="6">
    <location>
        <begin position="109"/>
        <end position="128"/>
    </location>
</feature>
<name>A0A4R5KNT5_9BACL</name>
<evidence type="ECO:0000256" key="3">
    <source>
        <dbReference type="ARBA" id="ARBA00022692"/>
    </source>
</evidence>
<feature type="transmembrane region" description="Helical" evidence="6">
    <location>
        <begin position="7"/>
        <end position="32"/>
    </location>
</feature>
<evidence type="ECO:0000313" key="8">
    <source>
        <dbReference type="EMBL" id="TDF96337.1"/>
    </source>
</evidence>
<dbReference type="InterPro" id="IPR007267">
    <property type="entry name" value="GtrA_DPMS_TM"/>
</dbReference>
<keyword evidence="5 6" id="KW-0472">Membrane</keyword>
<protein>
    <submittedName>
        <fullName evidence="8">GtrA family protein</fullName>
    </submittedName>
</protein>
<evidence type="ECO:0000313" key="9">
    <source>
        <dbReference type="Proteomes" id="UP000295636"/>
    </source>
</evidence>
<comment type="caution">
    <text evidence="8">The sequence shown here is derived from an EMBL/GenBank/DDBJ whole genome shotgun (WGS) entry which is preliminary data.</text>
</comment>
<feature type="domain" description="GtrA/DPMS transmembrane" evidence="7">
    <location>
        <begin position="10"/>
        <end position="128"/>
    </location>
</feature>
<proteinExistence type="inferred from homology"/>
<dbReference type="EMBL" id="SMRT01000008">
    <property type="protein sequence ID" value="TDF96337.1"/>
    <property type="molecule type" value="Genomic_DNA"/>
</dbReference>
<dbReference type="Pfam" id="PF04138">
    <property type="entry name" value="GtrA_DPMS_TM"/>
    <property type="match status" value="1"/>
</dbReference>
<evidence type="ECO:0000256" key="2">
    <source>
        <dbReference type="ARBA" id="ARBA00009399"/>
    </source>
</evidence>
<accession>A0A4R5KNT5</accession>
<sequence>MHKYKQMAAYLVFGVLTVVINFACYLLCAKLLHMDYMISNGIAWIAAVIFAFATNKWFVFQKSETSDIASVSKEFAVFVGCRIASGIMDMLIMYVFIDLLHYNDVVIKVVSSAFVIIANYVLSKWIVFRKGETVSEKL</sequence>
<evidence type="ECO:0000256" key="5">
    <source>
        <dbReference type="ARBA" id="ARBA00023136"/>
    </source>
</evidence>
<evidence type="ECO:0000259" key="7">
    <source>
        <dbReference type="Pfam" id="PF04138"/>
    </source>
</evidence>